<protein>
    <recommendedName>
        <fullName evidence="4">Tetratricopeptide repeat protein</fullName>
    </recommendedName>
</protein>
<evidence type="ECO:0008006" key="4">
    <source>
        <dbReference type="Google" id="ProtNLM"/>
    </source>
</evidence>
<keyword evidence="2" id="KW-0812">Transmembrane</keyword>
<sequence>MVIPKNEYLHGFISRSKEIISMKKIFIALALIFGITIAAQNNTAGQEKIYTQKEVNLMMQVQDLERQVVGTQKDIQCFQREIELRKDTLNDKIGMQDKYIEKQDKRIDLFMIFISIIVALAGIIEYKNFTSRKQEANEDLKELMKIKEEVIKDKAAISEIINQAKEELLDIKKIKEEIQSDKAPNEQTPELQKEIKSYTEKTTETKTIAEYTADDWFFLGYDAHIQKRYEDACFYYWKAHEIDSNNANIYNNWGIALSDLAKLKSNPALFYYESIDKYKKAADNKPNYDNTRYNWLLALKQLTQHEKDIEKLFLCLEEYLKYYKDEIT</sequence>
<dbReference type="SUPFAM" id="SSF48452">
    <property type="entry name" value="TPR-like"/>
    <property type="match status" value="1"/>
</dbReference>
<accession>A0A5J4PNY9</accession>
<keyword evidence="2" id="KW-0472">Membrane</keyword>
<feature type="non-terminal residue" evidence="3">
    <location>
        <position position="328"/>
    </location>
</feature>
<evidence type="ECO:0000256" key="1">
    <source>
        <dbReference type="SAM" id="Coils"/>
    </source>
</evidence>
<keyword evidence="1" id="KW-0175">Coiled coil</keyword>
<name>A0A5J4PNY9_9ZZZZ</name>
<keyword evidence="2" id="KW-1133">Transmembrane helix</keyword>
<dbReference type="EMBL" id="SNRY01007045">
    <property type="protein sequence ID" value="KAA6311217.1"/>
    <property type="molecule type" value="Genomic_DNA"/>
</dbReference>
<organism evidence="3">
    <name type="scientific">termite gut metagenome</name>
    <dbReference type="NCBI Taxonomy" id="433724"/>
    <lineage>
        <taxon>unclassified sequences</taxon>
        <taxon>metagenomes</taxon>
        <taxon>organismal metagenomes</taxon>
    </lineage>
</organism>
<evidence type="ECO:0000313" key="3">
    <source>
        <dbReference type="EMBL" id="KAA6311217.1"/>
    </source>
</evidence>
<proteinExistence type="predicted"/>
<dbReference type="AlphaFoldDB" id="A0A5J4PNY9"/>
<evidence type="ECO:0000256" key="2">
    <source>
        <dbReference type="SAM" id="Phobius"/>
    </source>
</evidence>
<dbReference type="InterPro" id="IPR011990">
    <property type="entry name" value="TPR-like_helical_dom_sf"/>
</dbReference>
<comment type="caution">
    <text evidence="3">The sequence shown here is derived from an EMBL/GenBank/DDBJ whole genome shotgun (WGS) entry which is preliminary data.</text>
</comment>
<feature type="coiled-coil region" evidence="1">
    <location>
        <begin position="126"/>
        <end position="181"/>
    </location>
</feature>
<feature type="transmembrane region" description="Helical" evidence="2">
    <location>
        <begin position="107"/>
        <end position="124"/>
    </location>
</feature>
<reference evidence="3" key="1">
    <citation type="submission" date="2019-03" db="EMBL/GenBank/DDBJ databases">
        <title>Single cell metagenomics reveals metabolic interactions within the superorganism composed of flagellate Streblomastix strix and complex community of Bacteroidetes bacteria on its surface.</title>
        <authorList>
            <person name="Treitli S.C."/>
            <person name="Kolisko M."/>
            <person name="Husnik F."/>
            <person name="Keeling P."/>
            <person name="Hampl V."/>
        </authorList>
    </citation>
    <scope>NUCLEOTIDE SEQUENCE</scope>
    <source>
        <strain evidence="3">STM</strain>
    </source>
</reference>
<dbReference type="Gene3D" id="1.25.40.10">
    <property type="entry name" value="Tetratricopeptide repeat domain"/>
    <property type="match status" value="1"/>
</dbReference>
<gene>
    <name evidence="3" type="ORF">EZS27_037612</name>
</gene>
<feature type="transmembrane region" description="Helical" evidence="2">
    <location>
        <begin position="20"/>
        <end position="39"/>
    </location>
</feature>